<keyword evidence="2" id="KW-0413">Isomerase</keyword>
<dbReference type="InterPro" id="IPR037041">
    <property type="entry name" value="Trigger_fac_C_sf"/>
</dbReference>
<evidence type="ECO:0000256" key="2">
    <source>
        <dbReference type="ARBA" id="ARBA00023235"/>
    </source>
</evidence>
<dbReference type="Pfam" id="PF05698">
    <property type="entry name" value="Trigger_C"/>
    <property type="match status" value="1"/>
</dbReference>
<dbReference type="InterPro" id="IPR027304">
    <property type="entry name" value="Trigger_fact/SurA_dom_sf"/>
</dbReference>
<dbReference type="AlphaFoldDB" id="A0A2M8KRY8"/>
<evidence type="ECO:0000259" key="3">
    <source>
        <dbReference type="Pfam" id="PF05697"/>
    </source>
</evidence>
<keyword evidence="1" id="KW-0697">Rotamase</keyword>
<dbReference type="Pfam" id="PF05697">
    <property type="entry name" value="Trigger_N"/>
    <property type="match status" value="1"/>
</dbReference>
<dbReference type="Gene3D" id="1.10.3120.10">
    <property type="entry name" value="Trigger factor, C-terminal domain"/>
    <property type="match status" value="1"/>
</dbReference>
<protein>
    <submittedName>
        <fullName evidence="5">Uncharacterized protein</fullName>
    </submittedName>
</protein>
<dbReference type="EMBL" id="PFED01000150">
    <property type="protein sequence ID" value="PJE62670.1"/>
    <property type="molecule type" value="Genomic_DNA"/>
</dbReference>
<evidence type="ECO:0000256" key="1">
    <source>
        <dbReference type="ARBA" id="ARBA00023110"/>
    </source>
</evidence>
<dbReference type="GO" id="GO:0006457">
    <property type="term" value="P:protein folding"/>
    <property type="evidence" value="ECO:0007669"/>
    <property type="project" value="InterPro"/>
</dbReference>
<dbReference type="Proteomes" id="UP000229554">
    <property type="component" value="Unassembled WGS sequence"/>
</dbReference>
<feature type="domain" description="Trigger factor C-terminal" evidence="4">
    <location>
        <begin position="158"/>
        <end position="276"/>
    </location>
</feature>
<proteinExistence type="predicted"/>
<dbReference type="InterPro" id="IPR008881">
    <property type="entry name" value="Trigger_fac_ribosome-bd_bac"/>
</dbReference>
<feature type="domain" description="Trigger factor ribosome-binding bacterial" evidence="3">
    <location>
        <begin position="18"/>
        <end position="133"/>
    </location>
</feature>
<reference evidence="6" key="1">
    <citation type="submission" date="2017-09" db="EMBL/GenBank/DDBJ databases">
        <title>Depth-based differentiation of microbial function through sediment-hosted aquifers and enrichment of novel symbionts in the deep terrestrial subsurface.</title>
        <authorList>
            <person name="Probst A.J."/>
            <person name="Ladd B."/>
            <person name="Jarett J.K."/>
            <person name="Geller-Mcgrath D.E."/>
            <person name="Sieber C.M.K."/>
            <person name="Emerson J.B."/>
            <person name="Anantharaman K."/>
            <person name="Thomas B.C."/>
            <person name="Malmstrom R."/>
            <person name="Stieglmeier M."/>
            <person name="Klingl A."/>
            <person name="Woyke T."/>
            <person name="Ryan C.M."/>
            <person name="Banfield J.F."/>
        </authorList>
    </citation>
    <scope>NUCLEOTIDE SEQUENCE [LARGE SCALE GENOMIC DNA]</scope>
</reference>
<dbReference type="InterPro" id="IPR036611">
    <property type="entry name" value="Trigger_fac_ribosome-bd_sf"/>
</dbReference>
<name>A0A2M8KRY8_9BACT</name>
<dbReference type="InterPro" id="IPR008880">
    <property type="entry name" value="Trigger_fac_C"/>
</dbReference>
<sequence>MLYNRFMQFADTFENKNETSFVTVTIQWSEIDKSKEETLLKIQKDFESEGFRKGKVPVKVVREKVGESKLLEEASRHFLSDVYSQIIKKYNLHPVIDPAIRVKQAEAKKDWIVIFEIAHAPAIKTMPDVKKIVADIHAQAKKETIWVPGKDEKEKPTEKPEEKKEEQLQKIMDALVNKAEITIAPGIMEQEVNRRMASLLDEVKKLGMNLDQYMQAKGETTDSMRKKAEKEIVEVYTVELLLQQIAENEKITIDDKELEAIFSRMKTDKEREEAKKNAYFYASLMRKQKTLDYLSSL</sequence>
<evidence type="ECO:0000259" key="4">
    <source>
        <dbReference type="Pfam" id="PF05698"/>
    </source>
</evidence>
<comment type="caution">
    <text evidence="5">The sequence shown here is derived from an EMBL/GenBank/DDBJ whole genome shotgun (WGS) entry which is preliminary data.</text>
</comment>
<dbReference type="SUPFAM" id="SSF109998">
    <property type="entry name" value="Triger factor/SurA peptide-binding domain-like"/>
    <property type="match status" value="1"/>
</dbReference>
<evidence type="ECO:0000313" key="5">
    <source>
        <dbReference type="EMBL" id="PJE62670.1"/>
    </source>
</evidence>
<dbReference type="SUPFAM" id="SSF102735">
    <property type="entry name" value="Trigger factor ribosome-binding domain"/>
    <property type="match status" value="1"/>
</dbReference>
<evidence type="ECO:0000313" key="6">
    <source>
        <dbReference type="Proteomes" id="UP000229554"/>
    </source>
</evidence>
<dbReference type="Gene3D" id="3.30.70.1050">
    <property type="entry name" value="Trigger factor ribosome-binding domain"/>
    <property type="match status" value="1"/>
</dbReference>
<gene>
    <name evidence="5" type="ORF">COU88_03745</name>
</gene>
<dbReference type="GO" id="GO:0015031">
    <property type="term" value="P:protein transport"/>
    <property type="evidence" value="ECO:0007669"/>
    <property type="project" value="InterPro"/>
</dbReference>
<accession>A0A2M8KRY8</accession>
<dbReference type="GO" id="GO:0003755">
    <property type="term" value="F:peptidyl-prolyl cis-trans isomerase activity"/>
    <property type="evidence" value="ECO:0007669"/>
    <property type="project" value="UniProtKB-KW"/>
</dbReference>
<organism evidence="5 6">
    <name type="scientific">Candidatus Roizmanbacteria bacterium CG10_big_fil_rev_8_21_14_0_10_39_6</name>
    <dbReference type="NCBI Taxonomy" id="1974853"/>
    <lineage>
        <taxon>Bacteria</taxon>
        <taxon>Candidatus Roizmaniibacteriota</taxon>
    </lineage>
</organism>